<reference evidence="1 2" key="1">
    <citation type="submission" date="2024-11" db="EMBL/GenBank/DDBJ databases">
        <title>A near-complete genome assembly of Cinchona calisaya.</title>
        <authorList>
            <person name="Lian D.C."/>
            <person name="Zhao X.W."/>
            <person name="Wei L."/>
        </authorList>
    </citation>
    <scope>NUCLEOTIDE SEQUENCE [LARGE SCALE GENOMIC DNA]</scope>
    <source>
        <tissue evidence="1">Nenye</tissue>
    </source>
</reference>
<protein>
    <submittedName>
        <fullName evidence="1">Uncharacterized protein</fullName>
    </submittedName>
</protein>
<dbReference type="AlphaFoldDB" id="A0ABD2YIA9"/>
<name>A0ABD2YIA9_9GENT</name>
<evidence type="ECO:0000313" key="2">
    <source>
        <dbReference type="Proteomes" id="UP001630127"/>
    </source>
</evidence>
<organism evidence="1 2">
    <name type="scientific">Cinchona calisaya</name>
    <dbReference type="NCBI Taxonomy" id="153742"/>
    <lineage>
        <taxon>Eukaryota</taxon>
        <taxon>Viridiplantae</taxon>
        <taxon>Streptophyta</taxon>
        <taxon>Embryophyta</taxon>
        <taxon>Tracheophyta</taxon>
        <taxon>Spermatophyta</taxon>
        <taxon>Magnoliopsida</taxon>
        <taxon>eudicotyledons</taxon>
        <taxon>Gunneridae</taxon>
        <taxon>Pentapetalae</taxon>
        <taxon>asterids</taxon>
        <taxon>lamiids</taxon>
        <taxon>Gentianales</taxon>
        <taxon>Rubiaceae</taxon>
        <taxon>Cinchonoideae</taxon>
        <taxon>Cinchoneae</taxon>
        <taxon>Cinchona</taxon>
    </lineage>
</organism>
<comment type="caution">
    <text evidence="1">The sequence shown here is derived from an EMBL/GenBank/DDBJ whole genome shotgun (WGS) entry which is preliminary data.</text>
</comment>
<keyword evidence="2" id="KW-1185">Reference proteome</keyword>
<gene>
    <name evidence="1" type="ORF">ACH5RR_032038</name>
</gene>
<evidence type="ECO:0000313" key="1">
    <source>
        <dbReference type="EMBL" id="KAL3506656.1"/>
    </source>
</evidence>
<dbReference type="EMBL" id="JBJUIK010000013">
    <property type="protein sequence ID" value="KAL3506656.1"/>
    <property type="molecule type" value="Genomic_DNA"/>
</dbReference>
<dbReference type="PANTHER" id="PTHR33116">
    <property type="entry name" value="REVERSE TRANSCRIPTASE ZINC-BINDING DOMAIN-CONTAINING PROTEIN-RELATED-RELATED"/>
    <property type="match status" value="1"/>
</dbReference>
<proteinExistence type="predicted"/>
<dbReference type="PANTHER" id="PTHR33116:SF86">
    <property type="entry name" value="REVERSE TRANSCRIPTASE DOMAIN-CONTAINING PROTEIN"/>
    <property type="match status" value="1"/>
</dbReference>
<sequence>MGMSGDEVGEIAEDEIAKFAIAIAKHYHPLCFLFHLFALSLTHFPNCPVKLIESAFVPGRPITDNVLVVYEIHHYLKCKVQNLERFILVMGLDQETLFYPSCSCFSRLFQWAQRYDRLKDMLIGGNAPPVSHFLFVDNALLSEVVNLEEAQNFMDLAARSNDKYLGLPTIVGKSKVEVFNSIKERARNRVNGWKEQTLSSSGKDVLFKAIIQAINSYAMSCFEIPAKVLNNIKSMTANCWWG</sequence>
<dbReference type="Proteomes" id="UP001630127">
    <property type="component" value="Unassembled WGS sequence"/>
</dbReference>
<accession>A0ABD2YIA9</accession>